<dbReference type="RefSeq" id="WP_382209395.1">
    <property type="nucleotide sequence ID" value="NZ_JBHSZH010000005.1"/>
</dbReference>
<feature type="region of interest" description="Disordered" evidence="1">
    <location>
        <begin position="43"/>
        <end position="106"/>
    </location>
</feature>
<feature type="region of interest" description="Disordered" evidence="1">
    <location>
        <begin position="1"/>
        <end position="22"/>
    </location>
</feature>
<gene>
    <name evidence="2" type="ORF">ACFQJ6_07775</name>
</gene>
<feature type="compositionally biased region" description="Basic and acidic residues" evidence="1">
    <location>
        <begin position="66"/>
        <end position="80"/>
    </location>
</feature>
<name>A0ABD5WIJ2_9EURY</name>
<feature type="compositionally biased region" description="Acidic residues" evidence="1">
    <location>
        <begin position="1"/>
        <end position="10"/>
    </location>
</feature>
<comment type="caution">
    <text evidence="2">The sequence shown here is derived from an EMBL/GenBank/DDBJ whole genome shotgun (WGS) entry which is preliminary data.</text>
</comment>
<dbReference type="EMBL" id="JBHSZH010000005">
    <property type="protein sequence ID" value="MFC7080028.1"/>
    <property type="molecule type" value="Genomic_DNA"/>
</dbReference>
<dbReference type="AlphaFoldDB" id="A0ABD5WIJ2"/>
<accession>A0ABD5WIJ2</accession>
<dbReference type="Proteomes" id="UP001596407">
    <property type="component" value="Unassembled WGS sequence"/>
</dbReference>
<reference evidence="2 3" key="1">
    <citation type="journal article" date="2019" name="Int. J. Syst. Evol. Microbiol.">
        <title>The Global Catalogue of Microorganisms (GCM) 10K type strain sequencing project: providing services to taxonomists for standard genome sequencing and annotation.</title>
        <authorList>
            <consortium name="The Broad Institute Genomics Platform"/>
            <consortium name="The Broad Institute Genome Sequencing Center for Infectious Disease"/>
            <person name="Wu L."/>
            <person name="Ma J."/>
        </authorList>
    </citation>
    <scope>NUCLEOTIDE SEQUENCE [LARGE SCALE GENOMIC DNA]</scope>
    <source>
        <strain evidence="2 3">DT72</strain>
    </source>
</reference>
<organism evidence="2 3">
    <name type="scientific">Halorussus caseinilyticus</name>
    <dbReference type="NCBI Taxonomy" id="3034025"/>
    <lineage>
        <taxon>Archaea</taxon>
        <taxon>Methanobacteriati</taxon>
        <taxon>Methanobacteriota</taxon>
        <taxon>Stenosarchaea group</taxon>
        <taxon>Halobacteria</taxon>
        <taxon>Halobacteriales</taxon>
        <taxon>Haladaptataceae</taxon>
        <taxon>Halorussus</taxon>
    </lineage>
</organism>
<evidence type="ECO:0000313" key="2">
    <source>
        <dbReference type="EMBL" id="MFC7080028.1"/>
    </source>
</evidence>
<evidence type="ECO:0000256" key="1">
    <source>
        <dbReference type="SAM" id="MobiDB-lite"/>
    </source>
</evidence>
<proteinExistence type="predicted"/>
<sequence>MDALDADVADGEVVGERREDDARAVGGDVDEFVLERLAVTDGDASGLASGNRNRVVGRPTGGRRGSGPDDCRRGRARQLEVRTPVEGAVSDSESRAVSSRAMQSSMHHYRLKKVPTSIQC</sequence>
<feature type="compositionally biased region" description="Polar residues" evidence="1">
    <location>
        <begin position="95"/>
        <end position="106"/>
    </location>
</feature>
<protein>
    <submittedName>
        <fullName evidence="2">Uncharacterized protein</fullName>
    </submittedName>
</protein>
<keyword evidence="3" id="KW-1185">Reference proteome</keyword>
<evidence type="ECO:0000313" key="3">
    <source>
        <dbReference type="Proteomes" id="UP001596407"/>
    </source>
</evidence>